<dbReference type="OrthoDB" id="6419443at2759"/>
<name>A0A9P8L3W9_9PEZI</name>
<dbReference type="Pfam" id="PF11312">
    <property type="entry name" value="Methyltransf_34"/>
    <property type="match status" value="1"/>
</dbReference>
<keyword evidence="3" id="KW-1185">Reference proteome</keyword>
<evidence type="ECO:0000313" key="2">
    <source>
        <dbReference type="EMBL" id="KAH0542450.1"/>
    </source>
</evidence>
<evidence type="ECO:0000313" key="3">
    <source>
        <dbReference type="Proteomes" id="UP000698800"/>
    </source>
</evidence>
<evidence type="ECO:0008006" key="4">
    <source>
        <dbReference type="Google" id="ProtNLM"/>
    </source>
</evidence>
<sequence length="378" mass="40929">MAPGGKAKDRKGQSKASTQVKSADDRIVSSVSATLHQQLLSIFRTAFSSRLPLEPSLVQQVKQHLYNREFEKAFGREEYLDAYAVRWSSSRALGYLNILVDISEHLLSHFKRTGSDRVVESTAGGSSGEASQPSTGIDGVLNAVCLGGGAGAEIVGLGGYLNHLQASAASGSHPKLNVTAVDIANWSGVVHVLGNSVTTAPPLSKYASEKAKAANVPLVSGDDYSVTFRQCDLLDIGIHELESLVKEANLITLMFTLNELYSSSVPHTTKLLLATSSLVKSGTFLLVVDSPGSYSTVGFGGLGSSNDGVAKSEKKYPMHWLLDHTLLEASGENEPGQQHPRWKKLVSDDSRWFRLPDGLQYPIELENMRYQIHLYELE</sequence>
<dbReference type="EMBL" id="JAGHQL010000053">
    <property type="protein sequence ID" value="KAH0542450.1"/>
    <property type="molecule type" value="Genomic_DNA"/>
</dbReference>
<gene>
    <name evidence="2" type="ORF">FGG08_003121</name>
</gene>
<reference evidence="2" key="1">
    <citation type="submission" date="2021-03" db="EMBL/GenBank/DDBJ databases">
        <title>Comparative genomics and phylogenomic investigation of the class Geoglossomycetes provide insights into ecological specialization and systematics.</title>
        <authorList>
            <person name="Melie T."/>
            <person name="Pirro S."/>
            <person name="Miller A.N."/>
            <person name="Quandt A."/>
        </authorList>
    </citation>
    <scope>NUCLEOTIDE SEQUENCE</scope>
    <source>
        <strain evidence="2">GBOQ0MN5Z8</strain>
    </source>
</reference>
<protein>
    <recommendedName>
        <fullName evidence="4">25S rRNA (Uridine(2843)-N(3))-methyltransferase</fullName>
    </recommendedName>
</protein>
<comment type="caution">
    <text evidence="2">The sequence shown here is derived from an EMBL/GenBank/DDBJ whole genome shotgun (WGS) entry which is preliminary data.</text>
</comment>
<evidence type="ECO:0000256" key="1">
    <source>
        <dbReference type="SAM" id="MobiDB-lite"/>
    </source>
</evidence>
<organism evidence="2 3">
    <name type="scientific">Glutinoglossum americanum</name>
    <dbReference type="NCBI Taxonomy" id="1670608"/>
    <lineage>
        <taxon>Eukaryota</taxon>
        <taxon>Fungi</taxon>
        <taxon>Dikarya</taxon>
        <taxon>Ascomycota</taxon>
        <taxon>Pezizomycotina</taxon>
        <taxon>Geoglossomycetes</taxon>
        <taxon>Geoglossales</taxon>
        <taxon>Geoglossaceae</taxon>
        <taxon>Glutinoglossum</taxon>
    </lineage>
</organism>
<accession>A0A9P8L3W9</accession>
<feature type="compositionally biased region" description="Basic and acidic residues" evidence="1">
    <location>
        <begin position="1"/>
        <end position="12"/>
    </location>
</feature>
<dbReference type="AlphaFoldDB" id="A0A9P8L3W9"/>
<dbReference type="Proteomes" id="UP000698800">
    <property type="component" value="Unassembled WGS sequence"/>
</dbReference>
<proteinExistence type="predicted"/>
<feature type="region of interest" description="Disordered" evidence="1">
    <location>
        <begin position="1"/>
        <end position="21"/>
    </location>
</feature>
<dbReference type="InterPro" id="IPR021463">
    <property type="entry name" value="Methyltransf_34"/>
</dbReference>